<organism evidence="2 3">
    <name type="scientific">Ramazzottius varieornatus</name>
    <name type="common">Water bear</name>
    <name type="synonym">Tardigrade</name>
    <dbReference type="NCBI Taxonomy" id="947166"/>
    <lineage>
        <taxon>Eukaryota</taxon>
        <taxon>Metazoa</taxon>
        <taxon>Ecdysozoa</taxon>
        <taxon>Tardigrada</taxon>
        <taxon>Eutardigrada</taxon>
        <taxon>Parachela</taxon>
        <taxon>Hypsibioidea</taxon>
        <taxon>Ramazzottiidae</taxon>
        <taxon>Ramazzottius</taxon>
    </lineage>
</organism>
<feature type="region of interest" description="Disordered" evidence="1">
    <location>
        <begin position="1"/>
        <end position="118"/>
    </location>
</feature>
<keyword evidence="3" id="KW-1185">Reference proteome</keyword>
<comment type="caution">
    <text evidence="2">The sequence shown here is derived from an EMBL/GenBank/DDBJ whole genome shotgun (WGS) entry which is preliminary data.</text>
</comment>
<evidence type="ECO:0000313" key="3">
    <source>
        <dbReference type="Proteomes" id="UP000186922"/>
    </source>
</evidence>
<name>A0A1D1VIH7_RAMVA</name>
<protein>
    <submittedName>
        <fullName evidence="2">Uncharacterized protein</fullName>
    </submittedName>
</protein>
<evidence type="ECO:0000313" key="2">
    <source>
        <dbReference type="EMBL" id="GAU98713.1"/>
    </source>
</evidence>
<sequence>MGVHGNVNKKKKDLSKRRQERKDAARRTKAKKILTTEGIPASSQAIRTTIKDLQHTHQRLQSRISKKKERKTMKSLLRKEKESNKMETDAAPAKKRNMPAVTPLPTSLPKDTDVEMTS</sequence>
<dbReference type="AlphaFoldDB" id="A0A1D1VIH7"/>
<evidence type="ECO:0000256" key="1">
    <source>
        <dbReference type="SAM" id="MobiDB-lite"/>
    </source>
</evidence>
<feature type="compositionally biased region" description="Basic and acidic residues" evidence="1">
    <location>
        <begin position="77"/>
        <end position="88"/>
    </location>
</feature>
<proteinExistence type="predicted"/>
<gene>
    <name evidence="2" type="primary">RvY_09824-1</name>
    <name evidence="2" type="synonym">RvY_09824.1</name>
    <name evidence="2" type="ORF">RvY_09824</name>
</gene>
<dbReference type="OrthoDB" id="10653899at2759"/>
<dbReference type="Proteomes" id="UP000186922">
    <property type="component" value="Unassembled WGS sequence"/>
</dbReference>
<feature type="compositionally biased region" description="Basic and acidic residues" evidence="1">
    <location>
        <begin position="16"/>
        <end position="26"/>
    </location>
</feature>
<feature type="compositionally biased region" description="Basic residues" evidence="1">
    <location>
        <begin position="56"/>
        <end position="73"/>
    </location>
</feature>
<dbReference type="EMBL" id="BDGG01000004">
    <property type="protein sequence ID" value="GAU98713.1"/>
    <property type="molecule type" value="Genomic_DNA"/>
</dbReference>
<reference evidence="2 3" key="1">
    <citation type="journal article" date="2016" name="Nat. Commun.">
        <title>Extremotolerant tardigrade genome and improved radiotolerance of human cultured cells by tardigrade-unique protein.</title>
        <authorList>
            <person name="Hashimoto T."/>
            <person name="Horikawa D.D."/>
            <person name="Saito Y."/>
            <person name="Kuwahara H."/>
            <person name="Kozuka-Hata H."/>
            <person name="Shin-I T."/>
            <person name="Minakuchi Y."/>
            <person name="Ohishi K."/>
            <person name="Motoyama A."/>
            <person name="Aizu T."/>
            <person name="Enomoto A."/>
            <person name="Kondo K."/>
            <person name="Tanaka S."/>
            <person name="Hara Y."/>
            <person name="Koshikawa S."/>
            <person name="Sagara H."/>
            <person name="Miura T."/>
            <person name="Yokobori S."/>
            <person name="Miyagawa K."/>
            <person name="Suzuki Y."/>
            <person name="Kubo T."/>
            <person name="Oyama M."/>
            <person name="Kohara Y."/>
            <person name="Fujiyama A."/>
            <person name="Arakawa K."/>
            <person name="Katayama T."/>
            <person name="Toyoda A."/>
            <person name="Kunieda T."/>
        </authorList>
    </citation>
    <scope>NUCLEOTIDE SEQUENCE [LARGE SCALE GENOMIC DNA]</scope>
    <source>
        <strain evidence="2 3">YOKOZUNA-1</strain>
    </source>
</reference>
<accession>A0A1D1VIH7</accession>